<feature type="domain" description="Zn(2)-C6 fungal-type" evidence="8">
    <location>
        <begin position="16"/>
        <end position="47"/>
    </location>
</feature>
<evidence type="ECO:0000256" key="1">
    <source>
        <dbReference type="ARBA" id="ARBA00004123"/>
    </source>
</evidence>
<dbReference type="PANTHER" id="PTHR46910">
    <property type="entry name" value="TRANSCRIPTION FACTOR PDR1"/>
    <property type="match status" value="1"/>
</dbReference>
<evidence type="ECO:0000259" key="8">
    <source>
        <dbReference type="PROSITE" id="PS50048"/>
    </source>
</evidence>
<evidence type="ECO:0000313" key="9">
    <source>
        <dbReference type="EMBL" id="KAG2197591.1"/>
    </source>
</evidence>
<evidence type="ECO:0000256" key="7">
    <source>
        <dbReference type="SAM" id="MobiDB-lite"/>
    </source>
</evidence>
<keyword evidence="3" id="KW-0238">DNA-binding</keyword>
<dbReference type="InterPro" id="IPR050987">
    <property type="entry name" value="AtrR-like"/>
</dbReference>
<evidence type="ECO:0000313" key="10">
    <source>
        <dbReference type="Proteomes" id="UP000650833"/>
    </source>
</evidence>
<dbReference type="PROSITE" id="PS50048">
    <property type="entry name" value="ZN2_CY6_FUNGAL_2"/>
    <property type="match status" value="1"/>
</dbReference>
<feature type="compositionally biased region" description="Low complexity" evidence="7">
    <location>
        <begin position="107"/>
        <end position="130"/>
    </location>
</feature>
<dbReference type="CDD" id="cd00067">
    <property type="entry name" value="GAL4"/>
    <property type="match status" value="1"/>
</dbReference>
<comment type="caution">
    <text evidence="9">The sequence shown here is derived from an EMBL/GenBank/DDBJ whole genome shotgun (WGS) entry which is preliminary data.</text>
</comment>
<dbReference type="GO" id="GO:0003677">
    <property type="term" value="F:DNA binding"/>
    <property type="evidence" value="ECO:0007669"/>
    <property type="project" value="UniProtKB-KW"/>
</dbReference>
<keyword evidence="10" id="KW-1185">Reference proteome</keyword>
<dbReference type="SUPFAM" id="SSF57701">
    <property type="entry name" value="Zn2/Cys6 DNA-binding domain"/>
    <property type="match status" value="1"/>
</dbReference>
<dbReference type="PANTHER" id="PTHR46910:SF37">
    <property type="entry name" value="ZN(II)2CYS6 TRANSCRIPTION FACTOR (EUROFUNG)"/>
    <property type="match status" value="1"/>
</dbReference>
<keyword evidence="5" id="KW-0539">Nucleus</keyword>
<dbReference type="GO" id="GO:0000981">
    <property type="term" value="F:DNA-binding transcription factor activity, RNA polymerase II-specific"/>
    <property type="evidence" value="ECO:0007669"/>
    <property type="project" value="InterPro"/>
</dbReference>
<proteinExistence type="predicted"/>
<keyword evidence="4" id="KW-0804">Transcription</keyword>
<feature type="coiled-coil region" evidence="6">
    <location>
        <begin position="65"/>
        <end position="92"/>
    </location>
</feature>
<dbReference type="Proteomes" id="UP000650833">
    <property type="component" value="Unassembled WGS sequence"/>
</dbReference>
<dbReference type="InterPro" id="IPR001138">
    <property type="entry name" value="Zn2Cys6_DnaBD"/>
</dbReference>
<dbReference type="PROSITE" id="PS00463">
    <property type="entry name" value="ZN2_CY6_FUNGAL_1"/>
    <property type="match status" value="1"/>
</dbReference>
<comment type="subcellular location">
    <subcellularLocation>
        <location evidence="1">Nucleus</location>
    </subcellularLocation>
</comment>
<dbReference type="EMBL" id="JAEPRC010000423">
    <property type="protein sequence ID" value="KAG2197591.1"/>
    <property type="molecule type" value="Genomic_DNA"/>
</dbReference>
<gene>
    <name evidence="9" type="ORF">INT46_000865</name>
</gene>
<dbReference type="AlphaFoldDB" id="A0A8H7QS03"/>
<sequence>MIMSFNEENKQKRNKPCENCRAHRRKCKVTQGTQCDRCVKMNLACVFKFTAKPTVIKKSVPVSKKNRMLEQVRMMEQDMQAMEKQLKLLNVKVHIQQHQPQDSNYLSSSSSTSTSSSSSSSGGDSMSETSINSSNANAMDDDSLFIDTNCDCTDPSHCSHINIKRMKTNSTITTTTTTSTAAAALVKSTTNNNNSNQWQLTVSQGPQGMKFQTSIRNISDVAVFLTESLHYFTATPLRTPNYHAADRTEQQLQVTNKMLQIEKVLHSFFKKKQQQQQQQGTRQLLIASSQHDTVARIHIKKQLVRAYFSCAGLINPIFSEPCFLPLLESHPNSLAATACCAFVAYSQCKHVSHLDWPVSRDSFAESLRQEAKGMLEDILFEQEPDILIAGALMLLAQCAFITLQNGEGRLYTSLTWRMALQLKDKYVDTLSRLIPNAAETTPQESVAESWRRLFYAARYLELNMYMIYDGLADFSSILFDSGIGLPIVLSNEKNDAEQAVQVFHHVVRLHNCQMSTQNDQLKYQLFAGNLNSISIHDIGCLENQLISFWKSLPVEFQLSDSPLEYLQTDRIQQCKNPYAIYLNQLYYAYWLALESRLMRSPSSTDLLGANMERFDGERALLIVSVTCDAISKIFHVLYCRLPCAVELHWLLIASDAMAMLKKAANPRIRERAQKNLKVTLKVLKQRVQQTDKLGENINDDYNLWKGMLPSNSPETTMSTSSSANSLAGSEASDEAILSIDQQQSPLSLSEADISPSKAYIKELKKTFATYFAKYEQKQQHQ</sequence>
<evidence type="ECO:0000256" key="5">
    <source>
        <dbReference type="ARBA" id="ARBA00023242"/>
    </source>
</evidence>
<keyword evidence="2" id="KW-0805">Transcription regulation</keyword>
<dbReference type="SMART" id="SM00066">
    <property type="entry name" value="GAL4"/>
    <property type="match status" value="1"/>
</dbReference>
<name>A0A8H7QS03_9FUNG</name>
<evidence type="ECO:0000256" key="2">
    <source>
        <dbReference type="ARBA" id="ARBA00023015"/>
    </source>
</evidence>
<reference evidence="9" key="1">
    <citation type="submission" date="2020-12" db="EMBL/GenBank/DDBJ databases">
        <title>Metabolic potential, ecology and presence of endohyphal bacteria is reflected in genomic diversity of Mucoromycotina.</title>
        <authorList>
            <person name="Muszewska A."/>
            <person name="Okrasinska A."/>
            <person name="Steczkiewicz K."/>
            <person name="Drgas O."/>
            <person name="Orlowska M."/>
            <person name="Perlinska-Lenart U."/>
            <person name="Aleksandrzak-Piekarczyk T."/>
            <person name="Szatraj K."/>
            <person name="Zielenkiewicz U."/>
            <person name="Pilsyk S."/>
            <person name="Malc E."/>
            <person name="Mieczkowski P."/>
            <person name="Kruszewska J.S."/>
            <person name="Biernat P."/>
            <person name="Pawlowska J."/>
        </authorList>
    </citation>
    <scope>NUCLEOTIDE SEQUENCE</scope>
    <source>
        <strain evidence="9">CBS 226.32</strain>
    </source>
</reference>
<dbReference type="GO" id="GO:0005634">
    <property type="term" value="C:nucleus"/>
    <property type="evidence" value="ECO:0007669"/>
    <property type="project" value="UniProtKB-SubCell"/>
</dbReference>
<dbReference type="Gene3D" id="4.10.240.10">
    <property type="entry name" value="Zn(2)-C6 fungal-type DNA-binding domain"/>
    <property type="match status" value="1"/>
</dbReference>
<accession>A0A8H7QS03</accession>
<dbReference type="OrthoDB" id="2278435at2759"/>
<dbReference type="GO" id="GO:0008270">
    <property type="term" value="F:zinc ion binding"/>
    <property type="evidence" value="ECO:0007669"/>
    <property type="project" value="InterPro"/>
</dbReference>
<evidence type="ECO:0000256" key="3">
    <source>
        <dbReference type="ARBA" id="ARBA00023125"/>
    </source>
</evidence>
<protein>
    <recommendedName>
        <fullName evidence="8">Zn(2)-C6 fungal-type domain-containing protein</fullName>
    </recommendedName>
</protein>
<dbReference type="CDD" id="cd12148">
    <property type="entry name" value="fungal_TF_MHR"/>
    <property type="match status" value="1"/>
</dbReference>
<evidence type="ECO:0000256" key="6">
    <source>
        <dbReference type="SAM" id="Coils"/>
    </source>
</evidence>
<feature type="region of interest" description="Disordered" evidence="7">
    <location>
        <begin position="99"/>
        <end position="134"/>
    </location>
</feature>
<keyword evidence="6" id="KW-0175">Coiled coil</keyword>
<dbReference type="InterPro" id="IPR036864">
    <property type="entry name" value="Zn2-C6_fun-type_DNA-bd_sf"/>
</dbReference>
<evidence type="ECO:0000256" key="4">
    <source>
        <dbReference type="ARBA" id="ARBA00023163"/>
    </source>
</evidence>
<organism evidence="9 10">
    <name type="scientific">Mucor plumbeus</name>
    <dbReference type="NCBI Taxonomy" id="97098"/>
    <lineage>
        <taxon>Eukaryota</taxon>
        <taxon>Fungi</taxon>
        <taxon>Fungi incertae sedis</taxon>
        <taxon>Mucoromycota</taxon>
        <taxon>Mucoromycotina</taxon>
        <taxon>Mucoromycetes</taxon>
        <taxon>Mucorales</taxon>
        <taxon>Mucorineae</taxon>
        <taxon>Mucoraceae</taxon>
        <taxon>Mucor</taxon>
    </lineage>
</organism>